<dbReference type="AlphaFoldDB" id="A0A7N2KX33"/>
<evidence type="ECO:0008006" key="3">
    <source>
        <dbReference type="Google" id="ProtNLM"/>
    </source>
</evidence>
<sequence>MNNTLTAPFHACEVEEALKQMAPLKAPGPDGMPPLFNQHCWGVVENDVTSSVLSWLNSDDSLLFCRAMGDECRKIIDILDTYEGELGQKVNKNKTTIFFSKSIDEATKQEIKDALGLQEIVQFEQYLWLPSLVGRRKKEGFNFIKEKVWQKLQGWEGKLLSQADREKFWWGQRRDKRKIHWLKWEELTKSKLEGGCRWRIGNGKAVRIWQNHWLPRKNPPQVLSPMVDTLAHAKVEILIDKSTRQWNHELVDDIFTPVEAELIKAIPLSRCEVEDSMLCNS</sequence>
<keyword evidence="2" id="KW-1185">Reference proteome</keyword>
<dbReference type="Gramene" id="QL02p055170:mrna">
    <property type="protein sequence ID" value="QL02p055170:mrna"/>
    <property type="gene ID" value="QL02p055170"/>
</dbReference>
<dbReference type="Proteomes" id="UP000594261">
    <property type="component" value="Chromosome 2"/>
</dbReference>
<accession>A0A7N2KX33</accession>
<organism evidence="1 2">
    <name type="scientific">Quercus lobata</name>
    <name type="common">Valley oak</name>
    <dbReference type="NCBI Taxonomy" id="97700"/>
    <lineage>
        <taxon>Eukaryota</taxon>
        <taxon>Viridiplantae</taxon>
        <taxon>Streptophyta</taxon>
        <taxon>Embryophyta</taxon>
        <taxon>Tracheophyta</taxon>
        <taxon>Spermatophyta</taxon>
        <taxon>Magnoliopsida</taxon>
        <taxon>eudicotyledons</taxon>
        <taxon>Gunneridae</taxon>
        <taxon>Pentapetalae</taxon>
        <taxon>rosids</taxon>
        <taxon>fabids</taxon>
        <taxon>Fagales</taxon>
        <taxon>Fagaceae</taxon>
        <taxon>Quercus</taxon>
    </lineage>
</organism>
<dbReference type="InParanoid" id="A0A7N2KX33"/>
<protein>
    <recommendedName>
        <fullName evidence="3">Reverse transcriptase</fullName>
    </recommendedName>
</protein>
<reference evidence="1" key="2">
    <citation type="submission" date="2021-01" db="UniProtKB">
        <authorList>
            <consortium name="EnsemblPlants"/>
        </authorList>
    </citation>
    <scope>IDENTIFICATION</scope>
</reference>
<evidence type="ECO:0000313" key="2">
    <source>
        <dbReference type="Proteomes" id="UP000594261"/>
    </source>
</evidence>
<evidence type="ECO:0000313" key="1">
    <source>
        <dbReference type="EnsemblPlants" id="QL02p055170:mrna"/>
    </source>
</evidence>
<name>A0A7N2KX33_QUELO</name>
<reference evidence="2" key="1">
    <citation type="journal article" date="2016" name="G3 (Bethesda)">
        <title>First Draft Assembly and Annotation of the Genome of a California Endemic Oak Quercus lobata Nee (Fagaceae).</title>
        <authorList>
            <person name="Sork V.L."/>
            <person name="Fitz-Gibbon S.T."/>
            <person name="Puiu D."/>
            <person name="Crepeau M."/>
            <person name="Gugger P.F."/>
            <person name="Sherman R."/>
            <person name="Stevens K."/>
            <person name="Langley C.H."/>
            <person name="Pellegrini M."/>
            <person name="Salzberg S.L."/>
        </authorList>
    </citation>
    <scope>NUCLEOTIDE SEQUENCE [LARGE SCALE GENOMIC DNA]</scope>
    <source>
        <strain evidence="2">cv. SW786</strain>
    </source>
</reference>
<proteinExistence type="predicted"/>
<dbReference type="PANTHER" id="PTHR33116">
    <property type="entry name" value="REVERSE TRANSCRIPTASE ZINC-BINDING DOMAIN-CONTAINING PROTEIN-RELATED-RELATED"/>
    <property type="match status" value="1"/>
</dbReference>
<dbReference type="EnsemblPlants" id="QL02p055170:mrna">
    <property type="protein sequence ID" value="QL02p055170:mrna"/>
    <property type="gene ID" value="QL02p055170"/>
</dbReference>
<dbReference type="PANTHER" id="PTHR33116:SF86">
    <property type="entry name" value="REVERSE TRANSCRIPTASE DOMAIN-CONTAINING PROTEIN"/>
    <property type="match status" value="1"/>
</dbReference>